<protein>
    <submittedName>
        <fullName evidence="3">Candidate secreted effector</fullName>
    </submittedName>
</protein>
<sequence>MFFFFVFSKYSFTYCFVWCRQCFVYSKFGNITSFFCFFIWSIFNNYLASYLVTIYWRFKL</sequence>
<dbReference type="WBParaSite" id="Minc3s00550g14141">
    <property type="protein sequence ID" value="Minc3s00550g14141"/>
    <property type="gene ID" value="Minc3s00550g14141"/>
</dbReference>
<keyword evidence="1" id="KW-0812">Transmembrane</keyword>
<name>A0A914LN74_MELIC</name>
<feature type="transmembrane region" description="Helical" evidence="1">
    <location>
        <begin position="31"/>
        <end position="56"/>
    </location>
</feature>
<dbReference type="Proteomes" id="UP000887563">
    <property type="component" value="Unplaced"/>
</dbReference>
<keyword evidence="1" id="KW-0472">Membrane</keyword>
<reference evidence="3" key="1">
    <citation type="submission" date="2022-11" db="UniProtKB">
        <authorList>
            <consortium name="WormBaseParasite"/>
        </authorList>
    </citation>
    <scope>IDENTIFICATION</scope>
</reference>
<evidence type="ECO:0000313" key="2">
    <source>
        <dbReference type="Proteomes" id="UP000887563"/>
    </source>
</evidence>
<accession>A0A914LN74</accession>
<evidence type="ECO:0000256" key="1">
    <source>
        <dbReference type="SAM" id="Phobius"/>
    </source>
</evidence>
<dbReference type="AlphaFoldDB" id="A0A914LN74"/>
<evidence type="ECO:0000313" key="3">
    <source>
        <dbReference type="WBParaSite" id="Minc3s00550g14141"/>
    </source>
</evidence>
<keyword evidence="2" id="KW-1185">Reference proteome</keyword>
<organism evidence="2 3">
    <name type="scientific">Meloidogyne incognita</name>
    <name type="common">Southern root-knot nematode worm</name>
    <name type="synonym">Oxyuris incognita</name>
    <dbReference type="NCBI Taxonomy" id="6306"/>
    <lineage>
        <taxon>Eukaryota</taxon>
        <taxon>Metazoa</taxon>
        <taxon>Ecdysozoa</taxon>
        <taxon>Nematoda</taxon>
        <taxon>Chromadorea</taxon>
        <taxon>Rhabditida</taxon>
        <taxon>Tylenchina</taxon>
        <taxon>Tylenchomorpha</taxon>
        <taxon>Tylenchoidea</taxon>
        <taxon>Meloidogynidae</taxon>
        <taxon>Meloidogyninae</taxon>
        <taxon>Meloidogyne</taxon>
        <taxon>Meloidogyne incognita group</taxon>
    </lineage>
</organism>
<proteinExistence type="predicted"/>
<keyword evidence="1" id="KW-1133">Transmembrane helix</keyword>